<protein>
    <recommendedName>
        <fullName evidence="3">NodB homology domain-containing protein</fullName>
    </recommendedName>
</protein>
<dbReference type="Gene3D" id="3.20.20.370">
    <property type="entry name" value="Glycoside hydrolase/deacetylase"/>
    <property type="match status" value="1"/>
</dbReference>
<accession>A0A2A6DWC5</accession>
<feature type="compositionally biased region" description="Low complexity" evidence="1">
    <location>
        <begin position="73"/>
        <end position="109"/>
    </location>
</feature>
<dbReference type="InterPro" id="IPR002509">
    <property type="entry name" value="NODB_dom"/>
</dbReference>
<dbReference type="PANTHER" id="PTHR10587">
    <property type="entry name" value="GLYCOSYL TRANSFERASE-RELATED"/>
    <property type="match status" value="1"/>
</dbReference>
<dbReference type="GO" id="GO:0016810">
    <property type="term" value="F:hydrolase activity, acting on carbon-nitrogen (but not peptide) bonds"/>
    <property type="evidence" value="ECO:0007669"/>
    <property type="project" value="InterPro"/>
</dbReference>
<keyword evidence="2" id="KW-0732">Signal</keyword>
<dbReference type="GO" id="GO:0005975">
    <property type="term" value="P:carbohydrate metabolic process"/>
    <property type="evidence" value="ECO:0007669"/>
    <property type="project" value="InterPro"/>
</dbReference>
<sequence>MPCRGNREARCKNRTPALRKAVTATVAAAACALAFSACAPPNIAVVRETPAKRSPAVSSTPSLAPAAGGAQETVRPSPTSGSSPGSTVPATPDVSGSPSPSAVTPASSATVGSAVYGDKRALSWYYVRKGRGLAPAFPADTKQFGPDRKAIWIGKGKTVYLTIDNGGDMNDPDRWLDVLRENGVKASFFIAGYNLKKHPDFVRRLVAEGHLVANHSMTHRDFTAMTDAQAIAEIEEYARLYRDITGRAIEPYFRFPYGKYSLHLLDVVSGLGYTSVFWSLAMRDWEPRAGGWKDAYNDIMSQLHDGCVILMHQGSKDNLEALDRVLKDVRAAGYTFGLVSDIGAP</sequence>
<evidence type="ECO:0000256" key="1">
    <source>
        <dbReference type="SAM" id="MobiDB-lite"/>
    </source>
</evidence>
<evidence type="ECO:0000256" key="2">
    <source>
        <dbReference type="SAM" id="SignalP"/>
    </source>
</evidence>
<comment type="caution">
    <text evidence="4">The sequence shown here is derived from an EMBL/GenBank/DDBJ whole genome shotgun (WGS) entry which is preliminary data.</text>
</comment>
<evidence type="ECO:0000313" key="4">
    <source>
        <dbReference type="EMBL" id="PDO09368.1"/>
    </source>
</evidence>
<evidence type="ECO:0000259" key="3">
    <source>
        <dbReference type="PROSITE" id="PS51677"/>
    </source>
</evidence>
<organism evidence="4 5">
    <name type="scientific">Candidatus Reconcilbacillus cellulovorans</name>
    <dbReference type="NCBI Taxonomy" id="1906605"/>
    <lineage>
        <taxon>Bacteria</taxon>
        <taxon>Bacillati</taxon>
        <taxon>Bacillota</taxon>
        <taxon>Bacilli</taxon>
        <taxon>Bacillales</taxon>
        <taxon>Paenibacillaceae</taxon>
        <taxon>Candidatus Reconcilbacillus</taxon>
    </lineage>
</organism>
<dbReference type="Pfam" id="PF01522">
    <property type="entry name" value="Polysacc_deac_1"/>
    <property type="match status" value="1"/>
</dbReference>
<dbReference type="InterPro" id="IPR050248">
    <property type="entry name" value="Polysacc_deacetylase_ArnD"/>
</dbReference>
<dbReference type="GO" id="GO:0016020">
    <property type="term" value="C:membrane"/>
    <property type="evidence" value="ECO:0007669"/>
    <property type="project" value="TreeGrafter"/>
</dbReference>
<dbReference type="PROSITE" id="PS51677">
    <property type="entry name" value="NODB"/>
    <property type="match status" value="1"/>
</dbReference>
<dbReference type="EMBL" id="MOXJ01000043">
    <property type="protein sequence ID" value="PDO09368.1"/>
    <property type="molecule type" value="Genomic_DNA"/>
</dbReference>
<proteinExistence type="predicted"/>
<feature type="domain" description="NodB homology" evidence="3">
    <location>
        <begin position="157"/>
        <end position="337"/>
    </location>
</feature>
<dbReference type="AlphaFoldDB" id="A0A2A6DWC5"/>
<dbReference type="PANTHER" id="PTHR10587:SF78">
    <property type="entry name" value="PEPTIDOGLYCAN-N-ACETYLMURAMIC ACID DEACETYLASE PDAA"/>
    <property type="match status" value="1"/>
</dbReference>
<feature type="signal peptide" evidence="2">
    <location>
        <begin position="1"/>
        <end position="39"/>
    </location>
</feature>
<evidence type="ECO:0000313" key="5">
    <source>
        <dbReference type="Proteomes" id="UP000243688"/>
    </source>
</evidence>
<dbReference type="PROSITE" id="PS51257">
    <property type="entry name" value="PROKAR_LIPOPROTEIN"/>
    <property type="match status" value="1"/>
</dbReference>
<dbReference type="SUPFAM" id="SSF88713">
    <property type="entry name" value="Glycoside hydrolase/deacetylase"/>
    <property type="match status" value="1"/>
</dbReference>
<feature type="region of interest" description="Disordered" evidence="1">
    <location>
        <begin position="52"/>
        <end position="109"/>
    </location>
</feature>
<dbReference type="Proteomes" id="UP000243688">
    <property type="component" value="Unassembled WGS sequence"/>
</dbReference>
<gene>
    <name evidence="4" type="ORF">BLM47_12900</name>
</gene>
<reference evidence="4 5" key="1">
    <citation type="submission" date="2016-12" db="EMBL/GenBank/DDBJ databases">
        <title>Candidatus Reconcilibacillus cellulovorans genome.</title>
        <authorList>
            <person name="Kolinko S."/>
            <person name="Wu Y.-W."/>
            <person name="Tachea F."/>
            <person name="Denzel E."/>
            <person name="Hiras J."/>
            <person name="Baecker N."/>
            <person name="Chan L.J."/>
            <person name="Eichorst S.A."/>
            <person name="Frey D."/>
            <person name="Adams P.D."/>
            <person name="Pray T."/>
            <person name="Tanjore D."/>
            <person name="Petzold C.J."/>
            <person name="Gladden J.M."/>
            <person name="Simmons B.A."/>
            <person name="Singer S.W."/>
        </authorList>
    </citation>
    <scope>NUCLEOTIDE SEQUENCE [LARGE SCALE GENOMIC DNA]</scope>
    <source>
        <strain evidence="4">JTherm</strain>
    </source>
</reference>
<name>A0A2A6DWC5_9BACL</name>
<dbReference type="InterPro" id="IPR011330">
    <property type="entry name" value="Glyco_hydro/deAcase_b/a-brl"/>
</dbReference>
<feature type="chain" id="PRO_5038464211" description="NodB homology domain-containing protein" evidence="2">
    <location>
        <begin position="40"/>
        <end position="345"/>
    </location>
</feature>